<gene>
    <name evidence="2" type="ORF">CONCODRAFT_77043</name>
</gene>
<protein>
    <recommendedName>
        <fullName evidence="4">DUF4419 domain-containing protein</fullName>
    </recommendedName>
</protein>
<dbReference type="InterPro" id="IPR025533">
    <property type="entry name" value="DUF4419"/>
</dbReference>
<organism evidence="2 3">
    <name type="scientific">Conidiobolus coronatus (strain ATCC 28846 / CBS 209.66 / NRRL 28638)</name>
    <name type="common">Delacroixia coronata</name>
    <dbReference type="NCBI Taxonomy" id="796925"/>
    <lineage>
        <taxon>Eukaryota</taxon>
        <taxon>Fungi</taxon>
        <taxon>Fungi incertae sedis</taxon>
        <taxon>Zoopagomycota</taxon>
        <taxon>Entomophthoromycotina</taxon>
        <taxon>Entomophthoromycetes</taxon>
        <taxon>Entomophthorales</taxon>
        <taxon>Ancylistaceae</taxon>
        <taxon>Conidiobolus</taxon>
    </lineage>
</organism>
<evidence type="ECO:0000313" key="3">
    <source>
        <dbReference type="Proteomes" id="UP000070444"/>
    </source>
</evidence>
<feature type="signal peptide" evidence="1">
    <location>
        <begin position="1"/>
        <end position="28"/>
    </location>
</feature>
<keyword evidence="3" id="KW-1185">Reference proteome</keyword>
<feature type="chain" id="PRO_5007294861" description="DUF4419 domain-containing protein" evidence="1">
    <location>
        <begin position="29"/>
        <end position="388"/>
    </location>
</feature>
<dbReference type="AlphaFoldDB" id="A0A137PGD0"/>
<dbReference type="OrthoDB" id="9978173at2759"/>
<dbReference type="PANTHER" id="PTHR31252:SF11">
    <property type="entry name" value="DUF4419 DOMAIN-CONTAINING PROTEIN"/>
    <property type="match status" value="1"/>
</dbReference>
<dbReference type="EMBL" id="KQ964428">
    <property type="protein sequence ID" value="KXN74030.1"/>
    <property type="molecule type" value="Genomic_DNA"/>
</dbReference>
<keyword evidence="1" id="KW-0732">Signal</keyword>
<dbReference type="OMA" id="AFCFWDA"/>
<proteinExistence type="predicted"/>
<accession>A0A137PGD0</accession>
<evidence type="ECO:0000256" key="1">
    <source>
        <dbReference type="SAM" id="SignalP"/>
    </source>
</evidence>
<evidence type="ECO:0000313" key="2">
    <source>
        <dbReference type="EMBL" id="KXN74030.1"/>
    </source>
</evidence>
<reference evidence="2 3" key="1">
    <citation type="journal article" date="2015" name="Genome Biol. Evol.">
        <title>Phylogenomic analyses indicate that early fungi evolved digesting cell walls of algal ancestors of land plants.</title>
        <authorList>
            <person name="Chang Y."/>
            <person name="Wang S."/>
            <person name="Sekimoto S."/>
            <person name="Aerts A.L."/>
            <person name="Choi C."/>
            <person name="Clum A."/>
            <person name="LaButti K.M."/>
            <person name="Lindquist E.A."/>
            <person name="Yee Ngan C."/>
            <person name="Ohm R.A."/>
            <person name="Salamov A.A."/>
            <person name="Grigoriev I.V."/>
            <person name="Spatafora J.W."/>
            <person name="Berbee M.L."/>
        </authorList>
    </citation>
    <scope>NUCLEOTIDE SEQUENCE [LARGE SCALE GENOMIC DNA]</scope>
    <source>
        <strain evidence="2 3">NRRL 28638</strain>
    </source>
</reference>
<dbReference type="PANTHER" id="PTHR31252">
    <property type="entry name" value="DUF4419 DOMAIN-CONTAINING PROTEIN"/>
    <property type="match status" value="1"/>
</dbReference>
<dbReference type="Pfam" id="PF14388">
    <property type="entry name" value="DUF4419"/>
    <property type="match status" value="1"/>
</dbReference>
<dbReference type="STRING" id="796925.A0A137PGD0"/>
<dbReference type="Proteomes" id="UP000070444">
    <property type="component" value="Unassembled WGS sequence"/>
</dbReference>
<name>A0A137PGD0_CONC2</name>
<sequence>MTKMSSKLISIILSILPIMPTTINLCYEDPINKESVSSYQTESLLHRIKNHKLFQGRKIESVSNDTIAATSVLLKNHGPFKDINLNGLAEAAHIAYDSHHGLTLSPDHLLISILQGLSIHITQDPEKYRAILGLKNLQSGTKEKIDVRRDNFQLGNPDNDWEGAFPEFLTKISEKLEEEMSPLLLGKFSTSSERDLAVTALTIMDVYKSYFEFSMTTMCGIPEITLQGEKEDWKQLKDRVEGILGRFDDVGFWTEHLYPILDQFIAATNQNKVDEEFWKSLYKVEGGSGGPFLSGWIRSLFPYISVEEFETKSSKFVKNPYIDWKEDAGPFSGLKYNQIPAGFTSTPFVWNYFHQEFDMSFIGGLLGVSINSTNNHVSPVVGWAVLHA</sequence>
<evidence type="ECO:0008006" key="4">
    <source>
        <dbReference type="Google" id="ProtNLM"/>
    </source>
</evidence>